<accession>A0A834K4F3</accession>
<keyword evidence="3" id="KW-1185">Reference proteome</keyword>
<evidence type="ECO:0000313" key="3">
    <source>
        <dbReference type="Proteomes" id="UP000600918"/>
    </source>
</evidence>
<proteinExistence type="predicted"/>
<protein>
    <submittedName>
        <fullName evidence="2">Uncharacterized protein</fullName>
    </submittedName>
</protein>
<evidence type="ECO:0000313" key="2">
    <source>
        <dbReference type="EMBL" id="KAF7397111.1"/>
    </source>
</evidence>
<dbReference type="Proteomes" id="UP000600918">
    <property type="component" value="Unassembled WGS sequence"/>
</dbReference>
<name>A0A834K4F3_VESPE</name>
<dbReference type="EMBL" id="JACSDY010000020">
    <property type="protein sequence ID" value="KAF7397111.1"/>
    <property type="molecule type" value="Genomic_DNA"/>
</dbReference>
<gene>
    <name evidence="2" type="ORF">H0235_016648</name>
</gene>
<evidence type="ECO:0000256" key="1">
    <source>
        <dbReference type="SAM" id="MobiDB-lite"/>
    </source>
</evidence>
<feature type="region of interest" description="Disordered" evidence="1">
    <location>
        <begin position="48"/>
        <end position="70"/>
    </location>
</feature>
<reference evidence="2" key="1">
    <citation type="journal article" date="2020" name="G3 (Bethesda)">
        <title>High-Quality Assemblies for Three Invasive Social Wasps from the &lt;i&gt;Vespula&lt;/i&gt; Genus.</title>
        <authorList>
            <person name="Harrop T.W.R."/>
            <person name="Guhlin J."/>
            <person name="McLaughlin G.M."/>
            <person name="Permina E."/>
            <person name="Stockwell P."/>
            <person name="Gilligan J."/>
            <person name="Le Lec M.F."/>
            <person name="Gruber M.A.M."/>
            <person name="Quinn O."/>
            <person name="Lovegrove M."/>
            <person name="Duncan E.J."/>
            <person name="Remnant E.J."/>
            <person name="Van Eeckhoven J."/>
            <person name="Graham B."/>
            <person name="Knapp R.A."/>
            <person name="Langford K.W."/>
            <person name="Kronenberg Z."/>
            <person name="Press M.O."/>
            <person name="Eacker S.M."/>
            <person name="Wilson-Rankin E.E."/>
            <person name="Purcell J."/>
            <person name="Lester P.J."/>
            <person name="Dearden P.K."/>
        </authorList>
    </citation>
    <scope>NUCLEOTIDE SEQUENCE</scope>
    <source>
        <strain evidence="2">Volc-1</strain>
    </source>
</reference>
<sequence>MAMVKSRTAIWRIVTWFTEIREHETSSAPGVARRRVKCSLRSVPRSWFIPSRTTPPPPPPPPAPSAPPLPPPLLLVLFF</sequence>
<comment type="caution">
    <text evidence="2">The sequence shown here is derived from an EMBL/GenBank/DDBJ whole genome shotgun (WGS) entry which is preliminary data.</text>
</comment>
<organism evidence="2 3">
    <name type="scientific">Vespula pensylvanica</name>
    <name type="common">Western yellow jacket</name>
    <name type="synonym">Wasp</name>
    <dbReference type="NCBI Taxonomy" id="30213"/>
    <lineage>
        <taxon>Eukaryota</taxon>
        <taxon>Metazoa</taxon>
        <taxon>Ecdysozoa</taxon>
        <taxon>Arthropoda</taxon>
        <taxon>Hexapoda</taxon>
        <taxon>Insecta</taxon>
        <taxon>Pterygota</taxon>
        <taxon>Neoptera</taxon>
        <taxon>Endopterygota</taxon>
        <taxon>Hymenoptera</taxon>
        <taxon>Apocrita</taxon>
        <taxon>Aculeata</taxon>
        <taxon>Vespoidea</taxon>
        <taxon>Vespidae</taxon>
        <taxon>Vespinae</taxon>
        <taxon>Vespula</taxon>
    </lineage>
</organism>
<feature type="compositionally biased region" description="Pro residues" evidence="1">
    <location>
        <begin position="53"/>
        <end position="70"/>
    </location>
</feature>
<dbReference type="AlphaFoldDB" id="A0A834K4F3"/>